<protein>
    <submittedName>
        <fullName evidence="1">Uncharacterized protein</fullName>
    </submittedName>
</protein>
<accession>A0A4P9W2C3</accession>
<dbReference type="EMBL" id="KZ998663">
    <property type="protein sequence ID" value="RKO85872.1"/>
    <property type="molecule type" value="Genomic_DNA"/>
</dbReference>
<organism evidence="1 2">
    <name type="scientific">Blyttiomyces helicus</name>
    <dbReference type="NCBI Taxonomy" id="388810"/>
    <lineage>
        <taxon>Eukaryota</taxon>
        <taxon>Fungi</taxon>
        <taxon>Fungi incertae sedis</taxon>
        <taxon>Chytridiomycota</taxon>
        <taxon>Chytridiomycota incertae sedis</taxon>
        <taxon>Chytridiomycetes</taxon>
        <taxon>Chytridiomycetes incertae sedis</taxon>
        <taxon>Blyttiomyces</taxon>
    </lineage>
</organism>
<keyword evidence="2" id="KW-1185">Reference proteome</keyword>
<dbReference type="AlphaFoldDB" id="A0A4P9W2C3"/>
<name>A0A4P9W2C3_9FUNG</name>
<reference evidence="2" key="1">
    <citation type="journal article" date="2018" name="Nat. Microbiol.">
        <title>Leveraging single-cell genomics to expand the fungal tree of life.</title>
        <authorList>
            <person name="Ahrendt S.R."/>
            <person name="Quandt C.A."/>
            <person name="Ciobanu D."/>
            <person name="Clum A."/>
            <person name="Salamov A."/>
            <person name="Andreopoulos B."/>
            <person name="Cheng J.F."/>
            <person name="Woyke T."/>
            <person name="Pelin A."/>
            <person name="Henrissat B."/>
            <person name="Reynolds N.K."/>
            <person name="Benny G.L."/>
            <person name="Smith M.E."/>
            <person name="James T.Y."/>
            <person name="Grigoriev I.V."/>
        </authorList>
    </citation>
    <scope>NUCLEOTIDE SEQUENCE [LARGE SCALE GENOMIC DNA]</scope>
</reference>
<evidence type="ECO:0000313" key="1">
    <source>
        <dbReference type="EMBL" id="RKO85872.1"/>
    </source>
</evidence>
<evidence type="ECO:0000313" key="2">
    <source>
        <dbReference type="Proteomes" id="UP000269721"/>
    </source>
</evidence>
<dbReference type="Proteomes" id="UP000269721">
    <property type="component" value="Unassembled WGS sequence"/>
</dbReference>
<gene>
    <name evidence="1" type="ORF">BDK51DRAFT_31913</name>
</gene>
<proteinExistence type="predicted"/>
<sequence>MSVAPRGASLPCEGCIAALLGIGAGTPPLAMRLHEHGGVPPPDFIFLKVVVMSPPELTLPLLWPPLQQRILDHLPREHRQPSERETKNPNRKLLLLLFIMRFSVIADSVMVCWTRQRSCRALIAAPAHLRGTVLHYSSALLEAVAAQAKDEKRNTLVMTKIHRGGHRAHADPADVATVLHDFLA</sequence>